<sequence>MHGSADRPGRPPACPRRVCFVVEALGPGGAERVISLLATRWAEAGWDVAICTFDCARDRIYHPLDSRVRLLRLGDGAAEQGGLMRFAALLRRIIRLRGLLLREQPDVVLSFLTKINILTLAAAIGTRLKIVVSERNNPARQQAHPIWTLLLKVLIRRADAIVVQTKRVADHVPPSARSRTRVIPNPIEMPPGRPASYGAEGPLQCVAVGRLTAQKGFDLLIDAFARVAPDNPRWSLDIWGEGAEREALEERARTLGMAGRIHLRGVSTIQGGWAEGASAFVLSSRYEGFPNVLGEAMAGGLPVLAFDCPYGPREMIQNGHDGLLVANGNVVALTRALDHLMKDAATRRALGENAAISARRFRLDVVARQWEAMMEGLAGSARFHEPPAARAVAR</sequence>
<dbReference type="PANTHER" id="PTHR12526">
    <property type="entry name" value="GLYCOSYLTRANSFERASE"/>
    <property type="match status" value="1"/>
</dbReference>
<dbReference type="AlphaFoldDB" id="A0A562K1Y0"/>
<dbReference type="CDD" id="cd03820">
    <property type="entry name" value="GT4_AmsD-like"/>
    <property type="match status" value="1"/>
</dbReference>
<evidence type="ECO:0000259" key="2">
    <source>
        <dbReference type="Pfam" id="PF13579"/>
    </source>
</evidence>
<dbReference type="GO" id="GO:0016757">
    <property type="term" value="F:glycosyltransferase activity"/>
    <property type="evidence" value="ECO:0007669"/>
    <property type="project" value="UniProtKB-ARBA"/>
</dbReference>
<proteinExistence type="predicted"/>
<keyword evidence="4" id="KW-1185">Reference proteome</keyword>
<protein>
    <submittedName>
        <fullName evidence="3">Glycosyltransferase involved in cell wall biosynthesis</fullName>
    </submittedName>
</protein>
<dbReference type="Pfam" id="PF13579">
    <property type="entry name" value="Glyco_trans_4_4"/>
    <property type="match status" value="1"/>
</dbReference>
<evidence type="ECO:0000313" key="4">
    <source>
        <dbReference type="Proteomes" id="UP000316624"/>
    </source>
</evidence>
<dbReference type="InterPro" id="IPR028098">
    <property type="entry name" value="Glyco_trans_4-like_N"/>
</dbReference>
<comment type="caution">
    <text evidence="3">The sequence shown here is derived from an EMBL/GenBank/DDBJ whole genome shotgun (WGS) entry which is preliminary data.</text>
</comment>
<dbReference type="EMBL" id="VLKK01000032">
    <property type="protein sequence ID" value="TWH89432.1"/>
    <property type="molecule type" value="Genomic_DNA"/>
</dbReference>
<reference evidence="3 4" key="1">
    <citation type="journal article" date="2015" name="Stand. Genomic Sci.">
        <title>Genomic Encyclopedia of Bacterial and Archaeal Type Strains, Phase III: the genomes of soil and plant-associated and newly described type strains.</title>
        <authorList>
            <person name="Whitman W.B."/>
            <person name="Woyke T."/>
            <person name="Klenk H.P."/>
            <person name="Zhou Y."/>
            <person name="Lilburn T.G."/>
            <person name="Beck B.J."/>
            <person name="De Vos P."/>
            <person name="Vandamme P."/>
            <person name="Eisen J.A."/>
            <person name="Garrity G."/>
            <person name="Hugenholtz P."/>
            <person name="Kyrpides N.C."/>
        </authorList>
    </citation>
    <scope>NUCLEOTIDE SEQUENCE [LARGE SCALE GENOMIC DNA]</scope>
    <source>
        <strain evidence="3 4">CGMCC 1.7748</strain>
    </source>
</reference>
<dbReference type="Proteomes" id="UP000316624">
    <property type="component" value="Unassembled WGS sequence"/>
</dbReference>
<evidence type="ECO:0000259" key="1">
    <source>
        <dbReference type="Pfam" id="PF00534"/>
    </source>
</evidence>
<keyword evidence="3" id="KW-0808">Transferase</keyword>
<organism evidence="3 4">
    <name type="scientific">Sphingobium wenxiniae (strain DSM 21828 / CGMCC 1.7748 / JZ-1)</name>
    <dbReference type="NCBI Taxonomy" id="595605"/>
    <lineage>
        <taxon>Bacteria</taxon>
        <taxon>Pseudomonadati</taxon>
        <taxon>Pseudomonadota</taxon>
        <taxon>Alphaproteobacteria</taxon>
        <taxon>Sphingomonadales</taxon>
        <taxon>Sphingomonadaceae</taxon>
        <taxon>Sphingobium</taxon>
    </lineage>
</organism>
<dbReference type="SUPFAM" id="SSF53756">
    <property type="entry name" value="UDP-Glycosyltransferase/glycogen phosphorylase"/>
    <property type="match status" value="1"/>
</dbReference>
<dbReference type="RefSeq" id="WP_021246124.1">
    <property type="nucleotide sequence ID" value="NZ_JACIIY010000043.1"/>
</dbReference>
<feature type="domain" description="Glycosyltransferase subfamily 4-like N-terminal" evidence="2">
    <location>
        <begin position="28"/>
        <end position="185"/>
    </location>
</feature>
<evidence type="ECO:0000313" key="3">
    <source>
        <dbReference type="EMBL" id="TWH89432.1"/>
    </source>
</evidence>
<gene>
    <name evidence="3" type="ORF">IQ35_03837</name>
</gene>
<name>A0A562K1Y0_SPHWJ</name>
<dbReference type="Pfam" id="PF00534">
    <property type="entry name" value="Glycos_transf_1"/>
    <property type="match status" value="1"/>
</dbReference>
<accession>A0A562K1Y0</accession>
<feature type="domain" description="Glycosyl transferase family 1" evidence="1">
    <location>
        <begin position="200"/>
        <end position="354"/>
    </location>
</feature>
<dbReference type="InterPro" id="IPR001296">
    <property type="entry name" value="Glyco_trans_1"/>
</dbReference>
<dbReference type="Gene3D" id="3.40.50.2000">
    <property type="entry name" value="Glycogen Phosphorylase B"/>
    <property type="match status" value="2"/>
</dbReference>